<reference evidence="1 2" key="1">
    <citation type="journal article" date="2015" name="Nat. Commun.">
        <title>Production of butyrate from lysine and the Amadori product fructoselysine by a human gut commensal.</title>
        <authorList>
            <person name="Bui T.P."/>
            <person name="Ritari J."/>
            <person name="Boeren S."/>
            <person name="de Waard P."/>
            <person name="Plugge C.M."/>
            <person name="de Vos W.M."/>
        </authorList>
    </citation>
    <scope>NUCLEOTIDE SEQUENCE [LARGE SCALE GENOMIC DNA]</scope>
    <source>
        <strain evidence="1 2">AF211</strain>
    </source>
</reference>
<keyword evidence="2" id="KW-1185">Reference proteome</keyword>
<dbReference type="STRING" id="1297617.IB211_01925c"/>
<proteinExistence type="predicted"/>
<reference evidence="2" key="2">
    <citation type="submission" date="2015-04" db="EMBL/GenBank/DDBJ databases">
        <title>A butyrogenic pathway from the amino acid lysine in a human gut commensal.</title>
        <authorList>
            <person name="de Vos W.M."/>
            <person name="Bui N.T.P."/>
            <person name="Plugge C.M."/>
            <person name="Ritari J."/>
        </authorList>
    </citation>
    <scope>NUCLEOTIDE SEQUENCE [LARGE SCALE GENOMIC DNA]</scope>
    <source>
        <strain evidence="2">AF211</strain>
    </source>
</reference>
<name>A0A0S2W4Q7_9FIRM</name>
<dbReference type="EMBL" id="CP011307">
    <property type="protein sequence ID" value="ALP94316.1"/>
    <property type="molecule type" value="Genomic_DNA"/>
</dbReference>
<sequence>MRELVVIERETVLQSGRAVLHERKYHGVLREDGRFRLLAYCGKWFPLPKGAAEPSENVKHKEEKAA</sequence>
<dbReference type="AlphaFoldDB" id="A0A0S2W4Q7"/>
<dbReference type="Proteomes" id="UP000064844">
    <property type="component" value="Chromosome"/>
</dbReference>
<dbReference type="KEGG" id="ibu:IB211_01925c"/>
<protein>
    <submittedName>
        <fullName evidence="1">Uncharacterized protein</fullName>
    </submittedName>
</protein>
<gene>
    <name evidence="1" type="ORF">IB211_01925c</name>
</gene>
<accession>A0A0S2W4Q7</accession>
<evidence type="ECO:0000313" key="2">
    <source>
        <dbReference type="Proteomes" id="UP000064844"/>
    </source>
</evidence>
<evidence type="ECO:0000313" key="1">
    <source>
        <dbReference type="EMBL" id="ALP94316.1"/>
    </source>
</evidence>
<organism evidence="1 2">
    <name type="scientific">Intestinimonas butyriciproducens</name>
    <dbReference type="NCBI Taxonomy" id="1297617"/>
    <lineage>
        <taxon>Bacteria</taxon>
        <taxon>Bacillati</taxon>
        <taxon>Bacillota</taxon>
        <taxon>Clostridia</taxon>
        <taxon>Eubacteriales</taxon>
        <taxon>Intestinimonas</taxon>
    </lineage>
</organism>